<organism evidence="2 3">
    <name type="scientific">Halomarina salina</name>
    <dbReference type="NCBI Taxonomy" id="1872699"/>
    <lineage>
        <taxon>Archaea</taxon>
        <taxon>Methanobacteriati</taxon>
        <taxon>Methanobacteriota</taxon>
        <taxon>Stenosarchaea group</taxon>
        <taxon>Halobacteria</taxon>
        <taxon>Halobacteriales</taxon>
        <taxon>Natronomonadaceae</taxon>
        <taxon>Halomarina</taxon>
    </lineage>
</organism>
<accession>A0ABD5RIT2</accession>
<comment type="caution">
    <text evidence="2">The sequence shown here is derived from an EMBL/GenBank/DDBJ whole genome shotgun (WGS) entry which is preliminary data.</text>
</comment>
<dbReference type="Proteomes" id="UP001596099">
    <property type="component" value="Unassembled WGS sequence"/>
</dbReference>
<proteinExistence type="predicted"/>
<gene>
    <name evidence="2" type="ORF">ACFPYI_04015</name>
</gene>
<protein>
    <submittedName>
        <fullName evidence="2">Uncharacterized protein</fullName>
    </submittedName>
</protein>
<feature type="transmembrane region" description="Helical" evidence="1">
    <location>
        <begin position="33"/>
        <end position="56"/>
    </location>
</feature>
<evidence type="ECO:0000313" key="3">
    <source>
        <dbReference type="Proteomes" id="UP001596099"/>
    </source>
</evidence>
<keyword evidence="1" id="KW-0472">Membrane</keyword>
<evidence type="ECO:0000256" key="1">
    <source>
        <dbReference type="SAM" id="Phobius"/>
    </source>
</evidence>
<keyword evidence="1" id="KW-0812">Transmembrane</keyword>
<keyword evidence="1" id="KW-1133">Transmembrane helix</keyword>
<evidence type="ECO:0000313" key="2">
    <source>
        <dbReference type="EMBL" id="MFC5970488.1"/>
    </source>
</evidence>
<sequence>MESLSPTPGRTAVALVLLVTSYAAIDGAVYMQFAVFASVVFVLSACVLALQAYGAYRAWTGRGEPSTGE</sequence>
<dbReference type="RefSeq" id="WP_247419738.1">
    <property type="nucleotide sequence ID" value="NZ_JALLGW010000002.1"/>
</dbReference>
<reference evidence="2 3" key="1">
    <citation type="journal article" date="2019" name="Int. J. Syst. Evol. Microbiol.">
        <title>The Global Catalogue of Microorganisms (GCM) 10K type strain sequencing project: providing services to taxonomists for standard genome sequencing and annotation.</title>
        <authorList>
            <consortium name="The Broad Institute Genomics Platform"/>
            <consortium name="The Broad Institute Genome Sequencing Center for Infectious Disease"/>
            <person name="Wu L."/>
            <person name="Ma J."/>
        </authorList>
    </citation>
    <scope>NUCLEOTIDE SEQUENCE [LARGE SCALE GENOMIC DNA]</scope>
    <source>
        <strain evidence="2 3">CGMCC 1.12543</strain>
    </source>
</reference>
<name>A0ABD5RIT2_9EURY</name>
<keyword evidence="3" id="KW-1185">Reference proteome</keyword>
<dbReference type="EMBL" id="JBHSQH010000001">
    <property type="protein sequence ID" value="MFC5970488.1"/>
    <property type="molecule type" value="Genomic_DNA"/>
</dbReference>
<dbReference type="AlphaFoldDB" id="A0ABD5RIT2"/>